<name>M8BP09_AEGTA</name>
<organism evidence="1">
    <name type="scientific">Aegilops tauschii</name>
    <name type="common">Tausch's goatgrass</name>
    <name type="synonym">Aegilops squarrosa</name>
    <dbReference type="NCBI Taxonomy" id="37682"/>
    <lineage>
        <taxon>Eukaryota</taxon>
        <taxon>Viridiplantae</taxon>
        <taxon>Streptophyta</taxon>
        <taxon>Embryophyta</taxon>
        <taxon>Tracheophyta</taxon>
        <taxon>Spermatophyta</taxon>
        <taxon>Magnoliopsida</taxon>
        <taxon>Liliopsida</taxon>
        <taxon>Poales</taxon>
        <taxon>Poaceae</taxon>
        <taxon>BOP clade</taxon>
        <taxon>Pooideae</taxon>
        <taxon>Triticodae</taxon>
        <taxon>Triticeae</taxon>
        <taxon>Triticinae</taxon>
        <taxon>Aegilops</taxon>
    </lineage>
</organism>
<dbReference type="AlphaFoldDB" id="M8BP09"/>
<proteinExistence type="predicted"/>
<reference evidence="1" key="1">
    <citation type="submission" date="2015-06" db="UniProtKB">
        <authorList>
            <consortium name="EnsemblPlants"/>
        </authorList>
    </citation>
    <scope>IDENTIFICATION</scope>
</reference>
<evidence type="ECO:0000313" key="1">
    <source>
        <dbReference type="EnsemblPlants" id="EMT26735"/>
    </source>
</evidence>
<sequence length="104" mass="12145">MPMVSLLQVCICNMHHKPFGFTVSKVLRAAIRLEPNEFILSFPWSKEVCFNLVRLPCFHRSTFRVLERLEFDSSEYDLIGLHTMSLSKDWPGWPLHLSPLMPDL</sequence>
<dbReference type="EnsemblPlants" id="EMT26735">
    <property type="protein sequence ID" value="EMT26735"/>
    <property type="gene ID" value="F775_16726"/>
</dbReference>
<protein>
    <submittedName>
        <fullName evidence="1">Uncharacterized protein</fullName>
    </submittedName>
</protein>
<accession>M8BP09</accession>